<dbReference type="AlphaFoldDB" id="W7YRW8"/>
<dbReference type="GO" id="GO:0016491">
    <property type="term" value="F:oxidoreductase activity"/>
    <property type="evidence" value="ECO:0007669"/>
    <property type="project" value="UniProtKB-KW"/>
</dbReference>
<dbReference type="InterPro" id="IPR050791">
    <property type="entry name" value="Aldo-Keto_reductase"/>
</dbReference>
<dbReference type="GO" id="GO:0005737">
    <property type="term" value="C:cytoplasm"/>
    <property type="evidence" value="ECO:0007669"/>
    <property type="project" value="TreeGrafter"/>
</dbReference>
<comment type="caution">
    <text evidence="3">The sequence shown here is derived from an EMBL/GenBank/DDBJ whole genome shotgun (WGS) entry which is preliminary data.</text>
</comment>
<dbReference type="Proteomes" id="UP000019364">
    <property type="component" value="Unassembled WGS sequence"/>
</dbReference>
<dbReference type="OrthoDB" id="9773828at2"/>
<dbReference type="eggNOG" id="COG0667">
    <property type="taxonomic scope" value="Bacteria"/>
</dbReference>
<gene>
    <name evidence="3" type="ORF">JCM16418_1427</name>
</gene>
<accession>W7YRW8</accession>
<proteinExistence type="predicted"/>
<dbReference type="CDD" id="cd19076">
    <property type="entry name" value="AKR_AKR13A_13D"/>
    <property type="match status" value="1"/>
</dbReference>
<dbReference type="InterPro" id="IPR020471">
    <property type="entry name" value="AKR"/>
</dbReference>
<dbReference type="PANTHER" id="PTHR43625">
    <property type="entry name" value="AFLATOXIN B1 ALDEHYDE REDUCTASE"/>
    <property type="match status" value="1"/>
</dbReference>
<dbReference type="PRINTS" id="PR00069">
    <property type="entry name" value="ALDKETRDTASE"/>
</dbReference>
<organism evidence="3 4">
    <name type="scientific">Paenibacillus pini JCM 16418</name>
    <dbReference type="NCBI Taxonomy" id="1236976"/>
    <lineage>
        <taxon>Bacteria</taxon>
        <taxon>Bacillati</taxon>
        <taxon>Bacillota</taxon>
        <taxon>Bacilli</taxon>
        <taxon>Bacillales</taxon>
        <taxon>Paenibacillaceae</taxon>
        <taxon>Paenibacillus</taxon>
    </lineage>
</organism>
<keyword evidence="4" id="KW-1185">Reference proteome</keyword>
<sequence length="323" mass="35807">MNKRMLGSLEVSALGLGCMGMSPQYYGARDENESLQTLHYALDHGVTFWDTANVYGRGHNEELLAQVLKERREEVVLATKFGLVQKDGGVGVNGTPNYVKSSCEASLKRLGVDHIDLYYLHRVDQDTPIEETVGAMADLVKEGKIRHIGLSEVSGETLSKAFNVHSITAVQSEYSLWSRDIEESTFPACRELGVGIVPYSPLGRGFLTGEIRKFEDFAADDYRRGLPRFQGENFQVNLDIVSELERMAQDKGVKAAQLALAWVLAQGEDIVPIPGTSRRANLKTNIEAANIILSPHELNELNTLASKIKGTRYSEQSMRMTNL</sequence>
<dbReference type="EMBL" id="BAVZ01000003">
    <property type="protein sequence ID" value="GAF07411.1"/>
    <property type="molecule type" value="Genomic_DNA"/>
</dbReference>
<dbReference type="InterPro" id="IPR036812">
    <property type="entry name" value="NAD(P)_OxRdtase_dom_sf"/>
</dbReference>
<dbReference type="PANTHER" id="PTHR43625:SF40">
    <property type="entry name" value="ALDO-KETO REDUCTASE YAKC [NADP(+)]"/>
    <property type="match status" value="1"/>
</dbReference>
<dbReference type="Pfam" id="PF00248">
    <property type="entry name" value="Aldo_ket_red"/>
    <property type="match status" value="1"/>
</dbReference>
<evidence type="ECO:0000313" key="4">
    <source>
        <dbReference type="Proteomes" id="UP000019364"/>
    </source>
</evidence>
<evidence type="ECO:0000256" key="1">
    <source>
        <dbReference type="ARBA" id="ARBA00023002"/>
    </source>
</evidence>
<dbReference type="Gene3D" id="3.20.20.100">
    <property type="entry name" value="NADP-dependent oxidoreductase domain"/>
    <property type="match status" value="1"/>
</dbReference>
<dbReference type="STRING" id="1236976.JCM16418_1427"/>
<feature type="domain" description="NADP-dependent oxidoreductase" evidence="2">
    <location>
        <begin position="14"/>
        <end position="303"/>
    </location>
</feature>
<keyword evidence="1" id="KW-0560">Oxidoreductase</keyword>
<protein>
    <submittedName>
        <fullName evidence="3">Reductase</fullName>
    </submittedName>
</protein>
<evidence type="ECO:0000259" key="2">
    <source>
        <dbReference type="Pfam" id="PF00248"/>
    </source>
</evidence>
<evidence type="ECO:0000313" key="3">
    <source>
        <dbReference type="EMBL" id="GAF07411.1"/>
    </source>
</evidence>
<dbReference type="RefSeq" id="WP_036647040.1">
    <property type="nucleotide sequence ID" value="NZ_BAVZ01000003.1"/>
</dbReference>
<dbReference type="SUPFAM" id="SSF51430">
    <property type="entry name" value="NAD(P)-linked oxidoreductase"/>
    <property type="match status" value="1"/>
</dbReference>
<reference evidence="3 4" key="1">
    <citation type="journal article" date="2014" name="Genome Announc.">
        <title>Draft Genome Sequence of Paenibacillus pini JCM 16418T, Isolated from the Rhizosphere of Pine Tree.</title>
        <authorList>
            <person name="Yuki M."/>
            <person name="Oshima K."/>
            <person name="Suda W."/>
            <person name="Oshida Y."/>
            <person name="Kitamura K."/>
            <person name="Iida Y."/>
            <person name="Hattori M."/>
            <person name="Ohkuma M."/>
        </authorList>
    </citation>
    <scope>NUCLEOTIDE SEQUENCE [LARGE SCALE GENOMIC DNA]</scope>
    <source>
        <strain evidence="3 4">JCM 16418</strain>
    </source>
</reference>
<name>W7YRW8_9BACL</name>
<dbReference type="InterPro" id="IPR023210">
    <property type="entry name" value="NADP_OxRdtase_dom"/>
</dbReference>